<keyword evidence="1" id="KW-0472">Membrane</keyword>
<accession>A0A9P4V9B7</accession>
<reference evidence="2" key="1">
    <citation type="journal article" date="2020" name="Stud. Mycol.">
        <title>101 Dothideomycetes genomes: a test case for predicting lifestyles and emergence of pathogens.</title>
        <authorList>
            <person name="Haridas S."/>
            <person name="Albert R."/>
            <person name="Binder M."/>
            <person name="Bloem J."/>
            <person name="Labutti K."/>
            <person name="Salamov A."/>
            <person name="Andreopoulos B."/>
            <person name="Baker S."/>
            <person name="Barry K."/>
            <person name="Bills G."/>
            <person name="Bluhm B."/>
            <person name="Cannon C."/>
            <person name="Castanera R."/>
            <person name="Culley D."/>
            <person name="Daum C."/>
            <person name="Ezra D."/>
            <person name="Gonzalez J."/>
            <person name="Henrissat B."/>
            <person name="Kuo A."/>
            <person name="Liang C."/>
            <person name="Lipzen A."/>
            <person name="Lutzoni F."/>
            <person name="Magnuson J."/>
            <person name="Mondo S."/>
            <person name="Nolan M."/>
            <person name="Ohm R."/>
            <person name="Pangilinan J."/>
            <person name="Park H.-J."/>
            <person name="Ramirez L."/>
            <person name="Alfaro M."/>
            <person name="Sun H."/>
            <person name="Tritt A."/>
            <person name="Yoshinaga Y."/>
            <person name="Zwiers L.-H."/>
            <person name="Turgeon B."/>
            <person name="Goodwin S."/>
            <person name="Spatafora J."/>
            <person name="Crous P."/>
            <person name="Grigoriev I."/>
        </authorList>
    </citation>
    <scope>NUCLEOTIDE SEQUENCE</scope>
    <source>
        <strain evidence="2">CBS 125425</strain>
    </source>
</reference>
<dbReference type="GO" id="GO:0046933">
    <property type="term" value="F:proton-transporting ATP synthase activity, rotational mechanism"/>
    <property type="evidence" value="ECO:0007669"/>
    <property type="project" value="TreeGrafter"/>
</dbReference>
<comment type="caution">
    <text evidence="2">The sequence shown here is derived from an EMBL/GenBank/DDBJ whole genome shotgun (WGS) entry which is preliminary data.</text>
</comment>
<sequence length="61" mass="6613">MSLLGKKFPAPVGRVMAPFYVSGLVVMYGINSFANLIATSDSFDFKNDPRNPALKNAPAKH</sequence>
<organism evidence="2 3">
    <name type="scientific">Polyplosphaeria fusca</name>
    <dbReference type="NCBI Taxonomy" id="682080"/>
    <lineage>
        <taxon>Eukaryota</taxon>
        <taxon>Fungi</taxon>
        <taxon>Dikarya</taxon>
        <taxon>Ascomycota</taxon>
        <taxon>Pezizomycotina</taxon>
        <taxon>Dothideomycetes</taxon>
        <taxon>Pleosporomycetidae</taxon>
        <taxon>Pleosporales</taxon>
        <taxon>Tetraplosphaeriaceae</taxon>
        <taxon>Polyplosphaeria</taxon>
    </lineage>
</organism>
<dbReference type="Proteomes" id="UP000799444">
    <property type="component" value="Unassembled WGS sequence"/>
</dbReference>
<dbReference type="OrthoDB" id="5520611at2759"/>
<evidence type="ECO:0000313" key="2">
    <source>
        <dbReference type="EMBL" id="KAF2741496.1"/>
    </source>
</evidence>
<dbReference type="GO" id="GO:0045259">
    <property type="term" value="C:proton-transporting ATP synthase complex"/>
    <property type="evidence" value="ECO:0007669"/>
    <property type="project" value="InterPro"/>
</dbReference>
<gene>
    <name evidence="2" type="ORF">EJ04DRAFT_507283</name>
</gene>
<keyword evidence="1" id="KW-0812">Transmembrane</keyword>
<name>A0A9P4V9B7_9PLEO</name>
<dbReference type="PANTHER" id="PTHR28060:SF1">
    <property type="entry name" value="ATP SYNTHASE SUBUNIT J, MITOCHONDRIAL"/>
    <property type="match status" value="1"/>
</dbReference>
<proteinExistence type="predicted"/>
<dbReference type="InterPro" id="IPR006995">
    <property type="entry name" value="ATP_synth_F0_jsu"/>
</dbReference>
<feature type="transmembrane region" description="Helical" evidence="1">
    <location>
        <begin position="20"/>
        <end position="38"/>
    </location>
</feature>
<evidence type="ECO:0000256" key="1">
    <source>
        <dbReference type="SAM" id="Phobius"/>
    </source>
</evidence>
<keyword evidence="3" id="KW-1185">Reference proteome</keyword>
<protein>
    <submittedName>
        <fullName evidence="2">F-type H+-transporting ATPase subunit J</fullName>
    </submittedName>
</protein>
<keyword evidence="1" id="KW-1133">Transmembrane helix</keyword>
<dbReference type="Pfam" id="PF04911">
    <property type="entry name" value="ATP-synt_J"/>
    <property type="match status" value="1"/>
</dbReference>
<evidence type="ECO:0000313" key="3">
    <source>
        <dbReference type="Proteomes" id="UP000799444"/>
    </source>
</evidence>
<dbReference type="AlphaFoldDB" id="A0A9P4V9B7"/>
<dbReference type="PANTHER" id="PTHR28060">
    <property type="entry name" value="ATP SYNTHASE SUBUNIT J, MITOCHONDRIAL"/>
    <property type="match status" value="1"/>
</dbReference>
<dbReference type="EMBL" id="ML996097">
    <property type="protein sequence ID" value="KAF2741496.1"/>
    <property type="molecule type" value="Genomic_DNA"/>
</dbReference>